<evidence type="ECO:0000313" key="2">
    <source>
        <dbReference type="EnsemblPlants" id="ONIVA01G02760.1"/>
    </source>
</evidence>
<dbReference type="OMA" id="GRGGCYC"/>
<organism evidence="2">
    <name type="scientific">Oryza nivara</name>
    <name type="common">Indian wild rice</name>
    <name type="synonym">Oryza sativa f. spontanea</name>
    <dbReference type="NCBI Taxonomy" id="4536"/>
    <lineage>
        <taxon>Eukaryota</taxon>
        <taxon>Viridiplantae</taxon>
        <taxon>Streptophyta</taxon>
        <taxon>Embryophyta</taxon>
        <taxon>Tracheophyta</taxon>
        <taxon>Spermatophyta</taxon>
        <taxon>Magnoliopsida</taxon>
        <taxon>Liliopsida</taxon>
        <taxon>Poales</taxon>
        <taxon>Poaceae</taxon>
        <taxon>BOP clade</taxon>
        <taxon>Oryzoideae</taxon>
        <taxon>Oryzeae</taxon>
        <taxon>Oryzinae</taxon>
        <taxon>Oryza</taxon>
    </lineage>
</organism>
<dbReference type="Gramene" id="ONIVA01G02760.1">
    <property type="protein sequence ID" value="ONIVA01G02760.1"/>
    <property type="gene ID" value="ONIVA01G02760"/>
</dbReference>
<reference evidence="2" key="2">
    <citation type="submission" date="2018-04" db="EMBL/GenBank/DDBJ databases">
        <title>OnivRS2 (Oryza nivara Reference Sequence Version 2).</title>
        <authorList>
            <person name="Zhang J."/>
            <person name="Kudrna D."/>
            <person name="Lee S."/>
            <person name="Talag J."/>
            <person name="Rajasekar S."/>
            <person name="Welchert J."/>
            <person name="Hsing Y.-I."/>
            <person name="Wing R.A."/>
        </authorList>
    </citation>
    <scope>NUCLEOTIDE SEQUENCE [LARGE SCALE GENOMIC DNA]</scope>
</reference>
<feature type="region of interest" description="Disordered" evidence="1">
    <location>
        <begin position="50"/>
        <end position="77"/>
    </location>
</feature>
<keyword evidence="3" id="KW-1185">Reference proteome</keyword>
<proteinExistence type="predicted"/>
<feature type="region of interest" description="Disordered" evidence="1">
    <location>
        <begin position="1"/>
        <end position="20"/>
    </location>
</feature>
<dbReference type="AlphaFoldDB" id="A0A0E0FFZ4"/>
<dbReference type="Proteomes" id="UP000006591">
    <property type="component" value="Chromosome 1"/>
</dbReference>
<sequence length="77" mass="7895">MGNCGSGEPVTVGNYGSGSSAGRGGCYCCSYTSSPGTLGRSLSRSERGARFISRGDRNNGNTSEAIGPRGLNFRIDP</sequence>
<name>A0A0E0FFZ4_ORYNI</name>
<evidence type="ECO:0000256" key="1">
    <source>
        <dbReference type="SAM" id="MobiDB-lite"/>
    </source>
</evidence>
<protein>
    <submittedName>
        <fullName evidence="2">Uncharacterized protein</fullName>
    </submittedName>
</protein>
<dbReference type="EnsemblPlants" id="ONIVA01G02760.1">
    <property type="protein sequence ID" value="ONIVA01G02760.1"/>
    <property type="gene ID" value="ONIVA01G02760"/>
</dbReference>
<accession>A0A0E0FFZ4</accession>
<evidence type="ECO:0000313" key="3">
    <source>
        <dbReference type="Proteomes" id="UP000006591"/>
    </source>
</evidence>
<reference evidence="2" key="1">
    <citation type="submission" date="2015-04" db="UniProtKB">
        <authorList>
            <consortium name="EnsemblPlants"/>
        </authorList>
    </citation>
    <scope>IDENTIFICATION</scope>
    <source>
        <strain evidence="2">SL10</strain>
    </source>
</reference>